<dbReference type="PANTHER" id="PTHR43080">
    <property type="entry name" value="CBS DOMAIN-CONTAINING PROTEIN CBSX3, MITOCHONDRIAL"/>
    <property type="match status" value="1"/>
</dbReference>
<dbReference type="PANTHER" id="PTHR43080:SF2">
    <property type="entry name" value="CBS DOMAIN-CONTAINING PROTEIN"/>
    <property type="match status" value="1"/>
</dbReference>
<gene>
    <name evidence="4" type="ORF">GWK41_05475</name>
</gene>
<evidence type="ECO:0000256" key="2">
    <source>
        <dbReference type="PROSITE-ProRule" id="PRU00703"/>
    </source>
</evidence>
<dbReference type="PROSITE" id="PS51371">
    <property type="entry name" value="CBS"/>
    <property type="match status" value="2"/>
</dbReference>
<dbReference type="SMART" id="SM00116">
    <property type="entry name" value="CBS"/>
    <property type="match status" value="2"/>
</dbReference>
<name>A0ABS1GI49_9AQUI</name>
<evidence type="ECO:0000256" key="1">
    <source>
        <dbReference type="ARBA" id="ARBA00023122"/>
    </source>
</evidence>
<dbReference type="InterPro" id="IPR000644">
    <property type="entry name" value="CBS_dom"/>
</dbReference>
<dbReference type="InterPro" id="IPR051257">
    <property type="entry name" value="Diverse_CBS-Domain"/>
</dbReference>
<dbReference type="EMBL" id="JAACYA010000002">
    <property type="protein sequence ID" value="MBK3332511.1"/>
    <property type="molecule type" value="Genomic_DNA"/>
</dbReference>
<reference evidence="4 5" key="1">
    <citation type="journal article" date="2021" name="Syst. Appl. Microbiol.">
        <title>Persephonella atlantica sp. nov.: How to adapt to physico-chemical gradients in high temperature hydrothermal habitats.</title>
        <authorList>
            <person name="Francois D.X."/>
            <person name="Godfroy A."/>
            <person name="Mathien C."/>
            <person name="Aube J."/>
            <person name="Cathalot C."/>
            <person name="Lesongeur F."/>
            <person name="L'Haridon S."/>
            <person name="Philippon X."/>
            <person name="Roussel E.G."/>
        </authorList>
    </citation>
    <scope>NUCLEOTIDE SEQUENCE [LARGE SCALE GENOMIC DNA]</scope>
    <source>
        <strain evidence="4 5">MO1340</strain>
    </source>
</reference>
<feature type="domain" description="CBS" evidence="3">
    <location>
        <begin position="74"/>
        <end position="127"/>
    </location>
</feature>
<evidence type="ECO:0000313" key="4">
    <source>
        <dbReference type="EMBL" id="MBK3332511.1"/>
    </source>
</evidence>
<dbReference type="RefSeq" id="WP_200673934.1">
    <property type="nucleotide sequence ID" value="NZ_JAACYA010000002.1"/>
</dbReference>
<comment type="caution">
    <text evidence="4">The sequence shown here is derived from an EMBL/GenBank/DDBJ whole genome shotgun (WGS) entry which is preliminary data.</text>
</comment>
<dbReference type="SUPFAM" id="SSF54631">
    <property type="entry name" value="CBS-domain pair"/>
    <property type="match status" value="1"/>
</dbReference>
<dbReference type="InterPro" id="IPR046342">
    <property type="entry name" value="CBS_dom_sf"/>
</dbReference>
<keyword evidence="5" id="KW-1185">Reference proteome</keyword>
<protein>
    <submittedName>
        <fullName evidence="4">CBS domain-containing protein</fullName>
    </submittedName>
</protein>
<proteinExistence type="predicted"/>
<dbReference type="Gene3D" id="3.10.580.10">
    <property type="entry name" value="CBS-domain"/>
    <property type="match status" value="1"/>
</dbReference>
<dbReference type="Pfam" id="PF00571">
    <property type="entry name" value="CBS"/>
    <property type="match status" value="2"/>
</dbReference>
<sequence>MIVKDIMQKDVLMISPFASLKDAIKKMKESGVKALIVEKQHQNDTYGIITYTSILKAIYQEEGDIELLNVYDVAVKPALYISPNVEIKYAARMMINFNVKRLLVLENDNLIGIISMTDIIESIFIRN</sequence>
<accession>A0ABS1GI49</accession>
<feature type="domain" description="CBS" evidence="3">
    <location>
        <begin position="7"/>
        <end position="65"/>
    </location>
</feature>
<evidence type="ECO:0000259" key="3">
    <source>
        <dbReference type="PROSITE" id="PS51371"/>
    </source>
</evidence>
<evidence type="ECO:0000313" key="5">
    <source>
        <dbReference type="Proteomes" id="UP000772812"/>
    </source>
</evidence>
<keyword evidence="1 2" id="KW-0129">CBS domain</keyword>
<organism evidence="4 5">
    <name type="scientific">Persephonella atlantica</name>
    <dbReference type="NCBI Taxonomy" id="2699429"/>
    <lineage>
        <taxon>Bacteria</taxon>
        <taxon>Pseudomonadati</taxon>
        <taxon>Aquificota</taxon>
        <taxon>Aquificia</taxon>
        <taxon>Aquificales</taxon>
        <taxon>Hydrogenothermaceae</taxon>
        <taxon>Persephonella</taxon>
    </lineage>
</organism>
<dbReference type="Proteomes" id="UP000772812">
    <property type="component" value="Unassembled WGS sequence"/>
</dbReference>